<dbReference type="Gene3D" id="3.40.50.620">
    <property type="entry name" value="HUPs"/>
    <property type="match status" value="1"/>
</dbReference>
<keyword evidence="5 14" id="KW-0808">Transferase</keyword>
<evidence type="ECO:0000256" key="2">
    <source>
        <dbReference type="ARBA" id="ARBA00005201"/>
    </source>
</evidence>
<evidence type="ECO:0000256" key="8">
    <source>
        <dbReference type="ARBA" id="ARBA00022777"/>
    </source>
</evidence>
<dbReference type="EC" id="2.7.1.26" evidence="14"/>
<keyword evidence="3 14" id="KW-0285">Flavoprotein</keyword>
<evidence type="ECO:0000313" key="17">
    <source>
        <dbReference type="Proteomes" id="UP001500908"/>
    </source>
</evidence>
<feature type="domain" description="Riboflavin kinase" evidence="15">
    <location>
        <begin position="180"/>
        <end position="315"/>
    </location>
</feature>
<evidence type="ECO:0000256" key="12">
    <source>
        <dbReference type="ARBA" id="ARBA00047880"/>
    </source>
</evidence>
<keyword evidence="4 14" id="KW-0288">FMN</keyword>
<evidence type="ECO:0000256" key="10">
    <source>
        <dbReference type="ARBA" id="ARBA00022840"/>
    </source>
</evidence>
<sequence length="316" mass="33701">MDKVRRWLGPEEIPQGWGRSVVTFGVFDGVHRGHQAVLERARQRARDLDCPLVVAILAPAAPAETSQQPASTLTPAERRDELLAAVGVDAVCVLPSTATPLAPADLVRDVLVDRLGATVLVAGEHVRFGGDGDVATLREFGDKHDVTVETVAPVADTEVITAQRIRDRLAAGDVEGAAAALGRPHRLSGTVVHGAARGRELLGYPTANLDFPPESTVPADGVYAGRLLLTAASPQEAAGETQWPAAISVGSNPTFEGAGRTVEAYALDRDDLDLYGKLAAVDFIHHIRPMLRFDSIDELIAAMARDVERSRELLLE</sequence>
<dbReference type="PIRSF" id="PIRSF004491">
    <property type="entry name" value="FAD_Synth"/>
    <property type="match status" value="1"/>
</dbReference>
<dbReference type="CDD" id="cd02064">
    <property type="entry name" value="FAD_synthetase_N"/>
    <property type="match status" value="1"/>
</dbReference>
<dbReference type="Proteomes" id="UP001500908">
    <property type="component" value="Unassembled WGS sequence"/>
</dbReference>
<evidence type="ECO:0000256" key="1">
    <source>
        <dbReference type="ARBA" id="ARBA00004726"/>
    </source>
</evidence>
<comment type="caution">
    <text evidence="16">The sequence shown here is derived from an EMBL/GenBank/DDBJ whole genome shotgun (WGS) entry which is preliminary data.</text>
</comment>
<dbReference type="InterPro" id="IPR023468">
    <property type="entry name" value="Riboflavin_kinase"/>
</dbReference>
<evidence type="ECO:0000256" key="3">
    <source>
        <dbReference type="ARBA" id="ARBA00022630"/>
    </source>
</evidence>
<comment type="similarity">
    <text evidence="14">Belongs to the ribF family.</text>
</comment>
<dbReference type="NCBIfam" id="NF004160">
    <property type="entry name" value="PRK05627.1-3"/>
    <property type="match status" value="1"/>
</dbReference>
<dbReference type="NCBIfam" id="TIGR00125">
    <property type="entry name" value="cyt_tran_rel"/>
    <property type="match status" value="1"/>
</dbReference>
<dbReference type="PANTHER" id="PTHR22749:SF6">
    <property type="entry name" value="RIBOFLAVIN KINASE"/>
    <property type="match status" value="1"/>
</dbReference>
<name>A0ABP7G9Y8_9ACTN</name>
<keyword evidence="7 14" id="KW-0547">Nucleotide-binding</keyword>
<comment type="pathway">
    <text evidence="1 14">Cofactor biosynthesis; FAD biosynthesis; FAD from FMN: step 1/1.</text>
</comment>
<keyword evidence="10 14" id="KW-0067">ATP-binding</keyword>
<keyword evidence="6 14" id="KW-0548">Nucleotidyltransferase</keyword>
<reference evidence="17" key="1">
    <citation type="journal article" date="2019" name="Int. J. Syst. Evol. Microbiol.">
        <title>The Global Catalogue of Microorganisms (GCM) 10K type strain sequencing project: providing services to taxonomists for standard genome sequencing and annotation.</title>
        <authorList>
            <consortium name="The Broad Institute Genomics Platform"/>
            <consortium name="The Broad Institute Genome Sequencing Center for Infectious Disease"/>
            <person name="Wu L."/>
            <person name="Ma J."/>
        </authorList>
    </citation>
    <scope>NUCLEOTIDE SEQUENCE [LARGE SCALE GENOMIC DNA]</scope>
    <source>
        <strain evidence="17">JCM 17137</strain>
    </source>
</reference>
<evidence type="ECO:0000259" key="15">
    <source>
        <dbReference type="SMART" id="SM00904"/>
    </source>
</evidence>
<keyword evidence="9 14" id="KW-0274">FAD</keyword>
<dbReference type="SUPFAM" id="SSF52374">
    <property type="entry name" value="Nucleotidylyl transferase"/>
    <property type="match status" value="1"/>
</dbReference>
<dbReference type="InterPro" id="IPR015865">
    <property type="entry name" value="Riboflavin_kinase_bac/euk"/>
</dbReference>
<dbReference type="InterPro" id="IPR023465">
    <property type="entry name" value="Riboflavin_kinase_dom_sf"/>
</dbReference>
<protein>
    <recommendedName>
        <fullName evidence="14">Riboflavin biosynthesis protein</fullName>
    </recommendedName>
    <domain>
        <recommendedName>
            <fullName evidence="14">Riboflavin kinase</fullName>
            <ecNumber evidence="14">2.7.1.26</ecNumber>
        </recommendedName>
        <alternativeName>
            <fullName evidence="14">Flavokinase</fullName>
        </alternativeName>
    </domain>
    <domain>
        <recommendedName>
            <fullName evidence="14">FMN adenylyltransferase</fullName>
            <ecNumber evidence="14">2.7.7.2</ecNumber>
        </recommendedName>
        <alternativeName>
            <fullName evidence="14">FAD pyrophosphorylase</fullName>
        </alternativeName>
        <alternativeName>
            <fullName evidence="14">FAD synthase</fullName>
        </alternativeName>
    </domain>
</protein>
<keyword evidence="8 14" id="KW-0418">Kinase</keyword>
<dbReference type="Pfam" id="PF01687">
    <property type="entry name" value="Flavokinase"/>
    <property type="match status" value="1"/>
</dbReference>
<evidence type="ECO:0000313" key="16">
    <source>
        <dbReference type="EMBL" id="GAA3758777.1"/>
    </source>
</evidence>
<dbReference type="InterPro" id="IPR002606">
    <property type="entry name" value="Riboflavin_kinase_bac"/>
</dbReference>
<dbReference type="SMART" id="SM00904">
    <property type="entry name" value="Flavokinase"/>
    <property type="match status" value="1"/>
</dbReference>
<dbReference type="InterPro" id="IPR015864">
    <property type="entry name" value="FAD_synthase"/>
</dbReference>
<evidence type="ECO:0000256" key="14">
    <source>
        <dbReference type="PIRNR" id="PIRNR004491"/>
    </source>
</evidence>
<comment type="catalytic activity">
    <reaction evidence="12 14">
        <text>riboflavin + ATP = FMN + ADP + H(+)</text>
        <dbReference type="Rhea" id="RHEA:14357"/>
        <dbReference type="ChEBI" id="CHEBI:15378"/>
        <dbReference type="ChEBI" id="CHEBI:30616"/>
        <dbReference type="ChEBI" id="CHEBI:57986"/>
        <dbReference type="ChEBI" id="CHEBI:58210"/>
        <dbReference type="ChEBI" id="CHEBI:456216"/>
        <dbReference type="EC" id="2.7.1.26"/>
    </reaction>
</comment>
<dbReference type="InterPro" id="IPR014729">
    <property type="entry name" value="Rossmann-like_a/b/a_fold"/>
</dbReference>
<dbReference type="EC" id="2.7.7.2" evidence="14"/>
<evidence type="ECO:0000256" key="7">
    <source>
        <dbReference type="ARBA" id="ARBA00022741"/>
    </source>
</evidence>
<dbReference type="InterPro" id="IPR004821">
    <property type="entry name" value="Cyt_trans-like"/>
</dbReference>
<accession>A0ABP7G9Y8</accession>
<gene>
    <name evidence="16" type="ORF">GCM10022402_41030</name>
</gene>
<dbReference type="GO" id="GO:0016301">
    <property type="term" value="F:kinase activity"/>
    <property type="evidence" value="ECO:0007669"/>
    <property type="project" value="UniProtKB-KW"/>
</dbReference>
<organism evidence="16 17">
    <name type="scientific">Salinactinospora qingdaonensis</name>
    <dbReference type="NCBI Taxonomy" id="702744"/>
    <lineage>
        <taxon>Bacteria</taxon>
        <taxon>Bacillati</taxon>
        <taxon>Actinomycetota</taxon>
        <taxon>Actinomycetes</taxon>
        <taxon>Streptosporangiales</taxon>
        <taxon>Nocardiopsidaceae</taxon>
        <taxon>Salinactinospora</taxon>
    </lineage>
</organism>
<dbReference type="SUPFAM" id="SSF82114">
    <property type="entry name" value="Riboflavin kinase-like"/>
    <property type="match status" value="1"/>
</dbReference>
<evidence type="ECO:0000256" key="5">
    <source>
        <dbReference type="ARBA" id="ARBA00022679"/>
    </source>
</evidence>
<dbReference type="Gene3D" id="2.40.30.30">
    <property type="entry name" value="Riboflavin kinase-like"/>
    <property type="match status" value="1"/>
</dbReference>
<evidence type="ECO:0000256" key="6">
    <source>
        <dbReference type="ARBA" id="ARBA00022695"/>
    </source>
</evidence>
<evidence type="ECO:0000256" key="13">
    <source>
        <dbReference type="ARBA" id="ARBA00049494"/>
    </source>
</evidence>
<comment type="pathway">
    <text evidence="2 14">Cofactor biosynthesis; FMN biosynthesis; FMN from riboflavin (ATP route): step 1/1.</text>
</comment>
<evidence type="ECO:0000256" key="9">
    <source>
        <dbReference type="ARBA" id="ARBA00022827"/>
    </source>
</evidence>
<keyword evidence="17" id="KW-1185">Reference proteome</keyword>
<dbReference type="PANTHER" id="PTHR22749">
    <property type="entry name" value="RIBOFLAVIN KINASE/FMN ADENYLYLTRANSFERASE"/>
    <property type="match status" value="1"/>
</dbReference>
<comment type="catalytic activity">
    <reaction evidence="13 14">
        <text>FMN + ATP + H(+) = FAD + diphosphate</text>
        <dbReference type="Rhea" id="RHEA:17237"/>
        <dbReference type="ChEBI" id="CHEBI:15378"/>
        <dbReference type="ChEBI" id="CHEBI:30616"/>
        <dbReference type="ChEBI" id="CHEBI:33019"/>
        <dbReference type="ChEBI" id="CHEBI:57692"/>
        <dbReference type="ChEBI" id="CHEBI:58210"/>
        <dbReference type="EC" id="2.7.7.2"/>
    </reaction>
</comment>
<dbReference type="Pfam" id="PF06574">
    <property type="entry name" value="FAD_syn"/>
    <property type="match status" value="1"/>
</dbReference>
<evidence type="ECO:0000256" key="11">
    <source>
        <dbReference type="ARBA" id="ARBA00023268"/>
    </source>
</evidence>
<dbReference type="EMBL" id="BAABDD010000027">
    <property type="protein sequence ID" value="GAA3758777.1"/>
    <property type="molecule type" value="Genomic_DNA"/>
</dbReference>
<proteinExistence type="inferred from homology"/>
<keyword evidence="11" id="KW-0511">Multifunctional enzyme</keyword>
<evidence type="ECO:0000256" key="4">
    <source>
        <dbReference type="ARBA" id="ARBA00022643"/>
    </source>
</evidence>